<gene>
    <name evidence="1" type="ORF">Tci_928432</name>
</gene>
<accession>A0A699XBC0</accession>
<feature type="non-terminal residue" evidence="1">
    <location>
        <position position="8"/>
    </location>
</feature>
<dbReference type="EMBL" id="BKCJ011829693">
    <property type="protein sequence ID" value="GFD56463.1"/>
    <property type="molecule type" value="Genomic_DNA"/>
</dbReference>
<reference evidence="1" key="1">
    <citation type="journal article" date="2019" name="Sci. Rep.">
        <title>Draft genome of Tanacetum cinerariifolium, the natural source of mosquito coil.</title>
        <authorList>
            <person name="Yamashiro T."/>
            <person name="Shiraishi A."/>
            <person name="Satake H."/>
            <person name="Nakayama K."/>
        </authorList>
    </citation>
    <scope>NUCLEOTIDE SEQUENCE</scope>
</reference>
<name>A0A699XBC0_TANCI</name>
<comment type="caution">
    <text evidence="1">The sequence shown here is derived from an EMBL/GenBank/DDBJ whole genome shotgun (WGS) entry which is preliminary data.</text>
</comment>
<proteinExistence type="predicted"/>
<organism evidence="1">
    <name type="scientific">Tanacetum cinerariifolium</name>
    <name type="common">Dalmatian daisy</name>
    <name type="synonym">Chrysanthemum cinerariifolium</name>
    <dbReference type="NCBI Taxonomy" id="118510"/>
    <lineage>
        <taxon>Eukaryota</taxon>
        <taxon>Viridiplantae</taxon>
        <taxon>Streptophyta</taxon>
        <taxon>Embryophyta</taxon>
        <taxon>Tracheophyta</taxon>
        <taxon>Spermatophyta</taxon>
        <taxon>Magnoliopsida</taxon>
        <taxon>eudicotyledons</taxon>
        <taxon>Gunneridae</taxon>
        <taxon>Pentapetalae</taxon>
        <taxon>asterids</taxon>
        <taxon>campanulids</taxon>
        <taxon>Asterales</taxon>
        <taxon>Asteraceae</taxon>
        <taxon>Asteroideae</taxon>
        <taxon>Anthemideae</taxon>
        <taxon>Anthemidinae</taxon>
        <taxon>Tanacetum</taxon>
    </lineage>
</organism>
<evidence type="ECO:0000313" key="1">
    <source>
        <dbReference type="EMBL" id="GFD56463.1"/>
    </source>
</evidence>
<protein>
    <submittedName>
        <fullName evidence="1">Uncharacterized protein</fullName>
    </submittedName>
</protein>
<sequence>MRRILDDE</sequence>